<dbReference type="RefSeq" id="WP_162220226.1">
    <property type="nucleotide sequence ID" value="NZ_VIQT01000002.1"/>
</dbReference>
<name>A0A845STZ8_9FIRM</name>
<reference evidence="1 2" key="1">
    <citation type="submission" date="2019-06" db="EMBL/GenBank/DDBJ databases">
        <title>Draft genome sequences of 15 bacterial species constituting the stable defined intestinal microbiota of the GM15 gnotobiotic mouse model.</title>
        <authorList>
            <person name="Elie C."/>
            <person name="Mathieu A."/>
            <person name="Saliou A."/>
            <person name="Darnaud M."/>
            <person name="Leulier F."/>
            <person name="Tamellini A."/>
        </authorList>
    </citation>
    <scope>NUCLEOTIDE SEQUENCE [LARGE SCALE GENOMIC DNA]</scope>
    <source>
        <strain evidence="1 2">JM4-15</strain>
    </source>
</reference>
<evidence type="ECO:0000313" key="1">
    <source>
        <dbReference type="EMBL" id="NDO37744.1"/>
    </source>
</evidence>
<comment type="caution">
    <text evidence="1">The sequence shown here is derived from an EMBL/GenBank/DDBJ whole genome shotgun (WGS) entry which is preliminary data.</text>
</comment>
<protein>
    <submittedName>
        <fullName evidence="1">Uncharacterized protein</fullName>
    </submittedName>
</protein>
<dbReference type="InterPro" id="IPR036397">
    <property type="entry name" value="RNaseH_sf"/>
</dbReference>
<proteinExistence type="predicted"/>
<sequence length="346" mass="38157">MKQSKALYCLTVGYITGASLNKTTNYEIVNNGYSFRVLFTPITFVKISDLNQPIHYNGQTYLFGFSPKELHRIAAITKKDLEDGLLAEQNWVNLTKRKLQSTWEKLATEVARESQAVEQSGGVPTVPPASPSNFTIPATPPTMIEDTQPTETAPITSGMAGESAPAAVLPPQATGSVERSVNTFHLYIASAKAKHDNSPAIGYAAVIQNIGTGEQIEIGKGGRTDDFNKMLVRALQEAFASGIVPPSTQAEQTLVMLYTSNEFIANMFAKHYLRNFARNQWKKKDGGILPYKEEWESIWSHTSHMIVRAVLCEPDGADLKFCTDKADAFAEGYHQKLCSRNTDNSR</sequence>
<dbReference type="Gene3D" id="3.30.420.10">
    <property type="entry name" value="Ribonuclease H-like superfamily/Ribonuclease H"/>
    <property type="match status" value="1"/>
</dbReference>
<dbReference type="Proteomes" id="UP000462501">
    <property type="component" value="Unassembled WGS sequence"/>
</dbReference>
<evidence type="ECO:0000313" key="2">
    <source>
        <dbReference type="Proteomes" id="UP000462501"/>
    </source>
</evidence>
<dbReference type="InterPro" id="IPR012337">
    <property type="entry name" value="RNaseH-like_sf"/>
</dbReference>
<accession>A0A845STZ8</accession>
<organism evidence="1 2">
    <name type="scientific">Anaerotruncus colihominis</name>
    <dbReference type="NCBI Taxonomy" id="169435"/>
    <lineage>
        <taxon>Bacteria</taxon>
        <taxon>Bacillati</taxon>
        <taxon>Bacillota</taxon>
        <taxon>Clostridia</taxon>
        <taxon>Eubacteriales</taxon>
        <taxon>Oscillospiraceae</taxon>
        <taxon>Anaerotruncus</taxon>
    </lineage>
</organism>
<gene>
    <name evidence="1" type="ORF">FMM72_00525</name>
</gene>
<dbReference type="SUPFAM" id="SSF53098">
    <property type="entry name" value="Ribonuclease H-like"/>
    <property type="match status" value="1"/>
</dbReference>
<dbReference type="AlphaFoldDB" id="A0A845STZ8"/>
<dbReference type="EMBL" id="VIQT01000002">
    <property type="protein sequence ID" value="NDO37744.1"/>
    <property type="molecule type" value="Genomic_DNA"/>
</dbReference>
<dbReference type="GO" id="GO:0003676">
    <property type="term" value="F:nucleic acid binding"/>
    <property type="evidence" value="ECO:0007669"/>
    <property type="project" value="InterPro"/>
</dbReference>